<dbReference type="Pfam" id="PF20152">
    <property type="entry name" value="DUF6534"/>
    <property type="match status" value="1"/>
</dbReference>
<feature type="domain" description="DUF6534" evidence="2">
    <location>
        <begin position="275"/>
        <end position="324"/>
    </location>
</feature>
<protein>
    <recommendedName>
        <fullName evidence="2">DUF6534 domain-containing protein</fullName>
    </recommendedName>
</protein>
<evidence type="ECO:0000313" key="4">
    <source>
        <dbReference type="Proteomes" id="UP000092993"/>
    </source>
</evidence>
<dbReference type="OrthoDB" id="2535105at2759"/>
<keyword evidence="1" id="KW-0472">Membrane</keyword>
<name>A0A1C7LQF4_GRIFR</name>
<dbReference type="Proteomes" id="UP000092993">
    <property type="component" value="Unassembled WGS sequence"/>
</dbReference>
<evidence type="ECO:0000259" key="2">
    <source>
        <dbReference type="Pfam" id="PF20152"/>
    </source>
</evidence>
<dbReference type="EMBL" id="LUGG01000027">
    <property type="protein sequence ID" value="OBZ66890.1"/>
    <property type="molecule type" value="Genomic_DNA"/>
</dbReference>
<keyword evidence="1" id="KW-0812">Transmembrane</keyword>
<evidence type="ECO:0000313" key="3">
    <source>
        <dbReference type="EMBL" id="OBZ66890.1"/>
    </source>
</evidence>
<dbReference type="PANTHER" id="PTHR40465">
    <property type="entry name" value="CHROMOSOME 1, WHOLE GENOME SHOTGUN SEQUENCE"/>
    <property type="match status" value="1"/>
</dbReference>
<dbReference type="PANTHER" id="PTHR40465:SF1">
    <property type="entry name" value="DUF6534 DOMAIN-CONTAINING PROTEIN"/>
    <property type="match status" value="1"/>
</dbReference>
<feature type="transmembrane region" description="Helical" evidence="1">
    <location>
        <begin position="18"/>
        <end position="36"/>
    </location>
</feature>
<proteinExistence type="predicted"/>
<keyword evidence="4" id="KW-1185">Reference proteome</keyword>
<dbReference type="AlphaFoldDB" id="A0A1C7LQF4"/>
<keyword evidence="1" id="KW-1133">Transmembrane helix</keyword>
<organism evidence="3 4">
    <name type="scientific">Grifola frondosa</name>
    <name type="common">Maitake</name>
    <name type="synonym">Polyporus frondosus</name>
    <dbReference type="NCBI Taxonomy" id="5627"/>
    <lineage>
        <taxon>Eukaryota</taxon>
        <taxon>Fungi</taxon>
        <taxon>Dikarya</taxon>
        <taxon>Basidiomycota</taxon>
        <taxon>Agaricomycotina</taxon>
        <taxon>Agaricomycetes</taxon>
        <taxon>Polyporales</taxon>
        <taxon>Grifolaceae</taxon>
        <taxon>Grifola</taxon>
    </lineage>
</organism>
<evidence type="ECO:0000256" key="1">
    <source>
        <dbReference type="SAM" id="Phobius"/>
    </source>
</evidence>
<accession>A0A1C7LQF4</accession>
<feature type="transmembrane region" description="Helical" evidence="1">
    <location>
        <begin position="285"/>
        <end position="307"/>
    </location>
</feature>
<comment type="caution">
    <text evidence="3">The sequence shown here is derived from an EMBL/GenBank/DDBJ whole genome shotgun (WGS) entry which is preliminary data.</text>
</comment>
<dbReference type="InterPro" id="IPR045339">
    <property type="entry name" value="DUF6534"/>
</dbReference>
<sequence>MNSSDAVPLQLVPSLDDTFGALLIGTCLAAMLYGLTTHQCYRYLRLYPADGWGLKSMVACLWLLDTFHTTLSVHTWWAIPYIGHLTQHLISLIPSYFYLVTSYSNPESLPNGVWSARLLVSITSIVTAISHLFLSRRLYLLGNRSATLVVAFVSTADARKARFRSWYGNVESTFLHLSLTFCYASAVNRGAASFCVTGNSQLTWVAVADLLIIGFRGIMRCEHHDCPVRGPPPKPNWIQTHGLPDRRDDSVHDQHRFIDRVSCDPCTVFGISTTIMSFRSSMFTLAALICAAAMPRNFIYLALYIIVSKMYTNSLLAILNSRRSIVDRGAEGMETGSFGLANPAEMRTSRRWDAASPSVRQPSAGKKSAVIDVKVTTETVQQIDTEEQFHENRLSSLKEAFAI</sequence>
<reference evidence="3 4" key="1">
    <citation type="submission" date="2016-03" db="EMBL/GenBank/DDBJ databases">
        <title>Whole genome sequencing of Grifola frondosa 9006-11.</title>
        <authorList>
            <person name="Min B."/>
            <person name="Park H."/>
            <person name="Kim J.-G."/>
            <person name="Cho H."/>
            <person name="Oh Y.-L."/>
            <person name="Kong W.-S."/>
            <person name="Choi I.-G."/>
        </authorList>
    </citation>
    <scope>NUCLEOTIDE SEQUENCE [LARGE SCALE GENOMIC DNA]</scope>
    <source>
        <strain evidence="3 4">9006-11</strain>
    </source>
</reference>
<gene>
    <name evidence="3" type="ORF">A0H81_13211</name>
</gene>
<feature type="transmembrane region" description="Helical" evidence="1">
    <location>
        <begin position="114"/>
        <end position="134"/>
    </location>
</feature>